<organism evidence="10 11">
    <name type="scientific">Sporolactobacillus putidus</name>
    <dbReference type="NCBI Taxonomy" id="492735"/>
    <lineage>
        <taxon>Bacteria</taxon>
        <taxon>Bacillati</taxon>
        <taxon>Bacillota</taxon>
        <taxon>Bacilli</taxon>
        <taxon>Bacillales</taxon>
        <taxon>Sporolactobacillaceae</taxon>
        <taxon>Sporolactobacillus</taxon>
    </lineage>
</organism>
<comment type="caution">
    <text evidence="10">The sequence shown here is derived from an EMBL/GenBank/DDBJ whole genome shotgun (WGS) entry which is preliminary data.</text>
</comment>
<dbReference type="InterPro" id="IPR032305">
    <property type="entry name" value="GTP-bd_M"/>
</dbReference>
<evidence type="ECO:0000256" key="8">
    <source>
        <dbReference type="PIRSR" id="PIRSR006809-2"/>
    </source>
</evidence>
<evidence type="ECO:0000256" key="1">
    <source>
        <dbReference type="ARBA" id="ARBA00022490"/>
    </source>
</evidence>
<evidence type="ECO:0000313" key="11">
    <source>
        <dbReference type="Proteomes" id="UP000654670"/>
    </source>
</evidence>
<dbReference type="GO" id="GO:0005737">
    <property type="term" value="C:cytoplasm"/>
    <property type="evidence" value="ECO:0007669"/>
    <property type="project" value="UniProtKB-SubCell"/>
</dbReference>
<dbReference type="InterPro" id="IPR030394">
    <property type="entry name" value="G_HFLX_dom"/>
</dbReference>
<keyword evidence="5 6" id="KW-0342">GTP-binding</keyword>
<dbReference type="GO" id="GO:0003924">
    <property type="term" value="F:GTPase activity"/>
    <property type="evidence" value="ECO:0007669"/>
    <property type="project" value="UniProtKB-UniRule"/>
</dbReference>
<dbReference type="RefSeq" id="WP_188805124.1">
    <property type="nucleotide sequence ID" value="NZ_BMOK01000022.1"/>
</dbReference>
<evidence type="ECO:0000259" key="9">
    <source>
        <dbReference type="PROSITE" id="PS51705"/>
    </source>
</evidence>
<keyword evidence="2 8" id="KW-0479">Metal-binding</keyword>
<evidence type="ECO:0000256" key="4">
    <source>
        <dbReference type="ARBA" id="ARBA00022842"/>
    </source>
</evidence>
<keyword evidence="4 8" id="KW-0460">Magnesium</keyword>
<proteinExistence type="inferred from homology"/>
<dbReference type="InterPro" id="IPR027417">
    <property type="entry name" value="P-loop_NTPase"/>
</dbReference>
<comment type="similarity">
    <text evidence="6">Belongs to the TRAFAC class OBG-HflX-like GTPase superfamily. HflX GTPase family.</text>
</comment>
<dbReference type="InterPro" id="IPR016496">
    <property type="entry name" value="GTPase_HflX"/>
</dbReference>
<dbReference type="Pfam" id="PF13167">
    <property type="entry name" value="GTP-bdg_N"/>
    <property type="match status" value="1"/>
</dbReference>
<dbReference type="SUPFAM" id="SSF52540">
    <property type="entry name" value="P-loop containing nucleoside triphosphate hydrolases"/>
    <property type="match status" value="1"/>
</dbReference>
<comment type="subcellular location">
    <subcellularLocation>
        <location evidence="6">Cytoplasm</location>
    </subcellularLocation>
    <text evidence="6">May associate with membranes.</text>
</comment>
<dbReference type="Proteomes" id="UP000654670">
    <property type="component" value="Unassembled WGS sequence"/>
</dbReference>
<gene>
    <name evidence="6 10" type="primary">hflX</name>
    <name evidence="10" type="ORF">GCM10007968_31570</name>
</gene>
<feature type="binding site" evidence="8">
    <location>
        <position position="227"/>
    </location>
    <ligand>
        <name>Mg(2+)</name>
        <dbReference type="ChEBI" id="CHEBI:18420"/>
    </ligand>
</feature>
<keyword evidence="3 6" id="KW-0547">Nucleotide-binding</keyword>
<dbReference type="Gene3D" id="3.40.50.300">
    <property type="entry name" value="P-loop containing nucleotide triphosphate hydrolases"/>
    <property type="match status" value="1"/>
</dbReference>
<dbReference type="GO" id="GO:0043022">
    <property type="term" value="F:ribosome binding"/>
    <property type="evidence" value="ECO:0007669"/>
    <property type="project" value="TreeGrafter"/>
</dbReference>
<accession>A0A917W442</accession>
<sequence>MENVILVGCQMPHQSDDRFESSLQELESLVKTAGGQVVAVSTQKRQQIDSATYIGKGKVQELEALEKQLGADAVIFNGELSPGQQGRLSALFFAKVLDRTQLILDIFAMRARSREGKLQVELAQLNYLLPRLSGMGDSLSRLGGGIGTRGPGETKLESDRRYIRNRMKDISSQLKTVVEHRKRYRDRRTANDQCLVVLVGYTNAGKSTLFNQLTSAHTLEENQLFATLDPLTRRLKLPDGFMCLLSDTVGFIQDLPTQLVAAFRSTLEEITGARLIVHVVDASDPDLIAREQIVSALVAELGADDLPALTIYNKKDLLKTAFITPKEALLVSARNADDGDRILRAIQNRLIKQMVPFKCRIPADDGRLLNEIRTRAVLEKRTFIEETQTYEVEGFVFPETPLASKLIKNTVSKDGE</sequence>
<reference evidence="10" key="2">
    <citation type="submission" date="2020-09" db="EMBL/GenBank/DDBJ databases">
        <authorList>
            <person name="Sun Q."/>
            <person name="Ohkuma M."/>
        </authorList>
    </citation>
    <scope>NUCLEOTIDE SEQUENCE</scope>
    <source>
        <strain evidence="10">JCM 15325</strain>
    </source>
</reference>
<evidence type="ECO:0000256" key="7">
    <source>
        <dbReference type="PIRSR" id="PIRSR006809-1"/>
    </source>
</evidence>
<comment type="function">
    <text evidence="6">GTPase that associates with the 50S ribosomal subunit and may have a role during protein synthesis or ribosome biogenesis.</text>
</comment>
<feature type="binding site" evidence="7">
    <location>
        <begin position="313"/>
        <end position="316"/>
    </location>
    <ligand>
        <name>GTP</name>
        <dbReference type="ChEBI" id="CHEBI:37565"/>
    </ligand>
</feature>
<dbReference type="NCBIfam" id="TIGR03156">
    <property type="entry name" value="GTP_HflX"/>
    <property type="match status" value="1"/>
</dbReference>
<dbReference type="InterPro" id="IPR042108">
    <property type="entry name" value="GTPase_HflX_N_sf"/>
</dbReference>
<dbReference type="GO" id="GO:0005525">
    <property type="term" value="F:GTP binding"/>
    <property type="evidence" value="ECO:0007669"/>
    <property type="project" value="UniProtKB-UniRule"/>
</dbReference>
<dbReference type="EMBL" id="BMOK01000022">
    <property type="protein sequence ID" value="GGL65243.1"/>
    <property type="molecule type" value="Genomic_DNA"/>
</dbReference>
<dbReference type="FunFam" id="3.40.50.11060:FF:000001">
    <property type="entry name" value="GTPase HflX"/>
    <property type="match status" value="1"/>
</dbReference>
<feature type="binding site" evidence="7">
    <location>
        <begin position="225"/>
        <end position="229"/>
    </location>
    <ligand>
        <name>GTP</name>
        <dbReference type="ChEBI" id="CHEBI:37565"/>
    </ligand>
</feature>
<dbReference type="InterPro" id="IPR025121">
    <property type="entry name" value="GTPase_HflX_N"/>
</dbReference>
<evidence type="ECO:0000256" key="6">
    <source>
        <dbReference type="HAMAP-Rule" id="MF_00900"/>
    </source>
</evidence>
<comment type="subunit">
    <text evidence="6">Monomer. Associates with the 50S ribosomal subunit.</text>
</comment>
<dbReference type="PANTHER" id="PTHR10229">
    <property type="entry name" value="GTP-BINDING PROTEIN HFLX"/>
    <property type="match status" value="1"/>
</dbReference>
<feature type="binding site" evidence="7">
    <location>
        <begin position="247"/>
        <end position="250"/>
    </location>
    <ligand>
        <name>GTP</name>
        <dbReference type="ChEBI" id="CHEBI:37565"/>
    </ligand>
</feature>
<dbReference type="PROSITE" id="PS51705">
    <property type="entry name" value="G_HFLX"/>
    <property type="match status" value="1"/>
</dbReference>
<evidence type="ECO:0000256" key="5">
    <source>
        <dbReference type="ARBA" id="ARBA00023134"/>
    </source>
</evidence>
<keyword evidence="11" id="KW-1185">Reference proteome</keyword>
<name>A0A917W442_9BACL</name>
<evidence type="ECO:0000256" key="2">
    <source>
        <dbReference type="ARBA" id="ARBA00022723"/>
    </source>
</evidence>
<dbReference type="GO" id="GO:0046872">
    <property type="term" value="F:metal ion binding"/>
    <property type="evidence" value="ECO:0007669"/>
    <property type="project" value="UniProtKB-KW"/>
</dbReference>
<feature type="binding site" evidence="8">
    <location>
        <position position="207"/>
    </location>
    <ligand>
        <name>Mg(2+)</name>
        <dbReference type="ChEBI" id="CHEBI:18420"/>
    </ligand>
</feature>
<keyword evidence="1 6" id="KW-0963">Cytoplasm</keyword>
<evidence type="ECO:0000256" key="3">
    <source>
        <dbReference type="ARBA" id="ARBA00022741"/>
    </source>
</evidence>
<dbReference type="HAMAP" id="MF_00900">
    <property type="entry name" value="GTPase_HflX"/>
    <property type="match status" value="1"/>
</dbReference>
<feature type="binding site" evidence="7">
    <location>
        <begin position="200"/>
        <end position="207"/>
    </location>
    <ligand>
        <name>GTP</name>
        <dbReference type="ChEBI" id="CHEBI:37565"/>
    </ligand>
</feature>
<dbReference type="Pfam" id="PF16360">
    <property type="entry name" value="GTP-bdg_M"/>
    <property type="match status" value="1"/>
</dbReference>
<protein>
    <recommendedName>
        <fullName evidence="6">GTPase HflX</fullName>
    </recommendedName>
    <alternativeName>
        <fullName evidence="6">GTP-binding protein HflX</fullName>
    </alternativeName>
</protein>
<feature type="domain" description="Hflx-type G" evidence="9">
    <location>
        <begin position="194"/>
        <end position="354"/>
    </location>
</feature>
<dbReference type="Gene3D" id="3.40.50.11060">
    <property type="entry name" value="GTPase HflX, N-terminal domain"/>
    <property type="match status" value="1"/>
</dbReference>
<reference evidence="10" key="1">
    <citation type="journal article" date="2014" name="Int. J. Syst. Evol. Microbiol.">
        <title>Complete genome sequence of Corynebacterium casei LMG S-19264T (=DSM 44701T), isolated from a smear-ripened cheese.</title>
        <authorList>
            <consortium name="US DOE Joint Genome Institute (JGI-PGF)"/>
            <person name="Walter F."/>
            <person name="Albersmeier A."/>
            <person name="Kalinowski J."/>
            <person name="Ruckert C."/>
        </authorList>
    </citation>
    <scope>NUCLEOTIDE SEQUENCE</scope>
    <source>
        <strain evidence="10">JCM 15325</strain>
    </source>
</reference>
<feature type="binding site" evidence="7">
    <location>
        <begin position="332"/>
        <end position="334"/>
    </location>
    <ligand>
        <name>GTP</name>
        <dbReference type="ChEBI" id="CHEBI:37565"/>
    </ligand>
</feature>
<dbReference type="Gene3D" id="6.10.250.2860">
    <property type="match status" value="1"/>
</dbReference>
<dbReference type="CDD" id="cd01878">
    <property type="entry name" value="HflX"/>
    <property type="match status" value="1"/>
</dbReference>
<dbReference type="PIRSF" id="PIRSF006809">
    <property type="entry name" value="GTP-binding_hflX_prd"/>
    <property type="match status" value="1"/>
</dbReference>
<evidence type="ECO:0000313" key="10">
    <source>
        <dbReference type="EMBL" id="GGL65243.1"/>
    </source>
</evidence>
<dbReference type="InterPro" id="IPR006073">
    <property type="entry name" value="GTP-bd"/>
</dbReference>
<dbReference type="PRINTS" id="PR00326">
    <property type="entry name" value="GTP1OBG"/>
</dbReference>
<dbReference type="Pfam" id="PF01926">
    <property type="entry name" value="MMR_HSR1"/>
    <property type="match status" value="1"/>
</dbReference>
<dbReference type="AlphaFoldDB" id="A0A917W442"/>
<dbReference type="PANTHER" id="PTHR10229:SF0">
    <property type="entry name" value="GTP-BINDING PROTEIN 6-RELATED"/>
    <property type="match status" value="1"/>
</dbReference>
<comment type="cofactor">
    <cofactor evidence="8">
        <name>Mg(2+)</name>
        <dbReference type="ChEBI" id="CHEBI:18420"/>
    </cofactor>
</comment>